<protein>
    <submittedName>
        <fullName evidence="1">Uncharacterized protein</fullName>
    </submittedName>
</protein>
<evidence type="ECO:0000313" key="1">
    <source>
        <dbReference type="EMBL" id="RKP32414.1"/>
    </source>
</evidence>
<name>A0A4P9ZH16_9ASCO</name>
<keyword evidence="2" id="KW-1185">Reference proteome</keyword>
<dbReference type="OrthoDB" id="1470350at2759"/>
<sequence length="177" mass="20216">MPKTKYYENFHCHGIKNNIFASLEDARHHDYKKLISSLYLKAAIYSPKNPFRAFIVGKIRDVVKEVLENSLTGQSPAWQHARLEQNARVKCKPKHSDHGIVMEMYSLFGALTMDVVSAFDLGVENGTSLLVNKSEREILIPHRMQSDMAFWTCLLPHFWDISAGPAVRAVSARIETW</sequence>
<organism evidence="1 2">
    <name type="scientific">Metschnikowia bicuspidata</name>
    <dbReference type="NCBI Taxonomy" id="27322"/>
    <lineage>
        <taxon>Eukaryota</taxon>
        <taxon>Fungi</taxon>
        <taxon>Dikarya</taxon>
        <taxon>Ascomycota</taxon>
        <taxon>Saccharomycotina</taxon>
        <taxon>Pichiomycetes</taxon>
        <taxon>Metschnikowiaceae</taxon>
        <taxon>Metschnikowia</taxon>
    </lineage>
</organism>
<accession>A0A4P9ZH16</accession>
<dbReference type="Proteomes" id="UP000268321">
    <property type="component" value="Unassembled WGS sequence"/>
</dbReference>
<reference evidence="2" key="1">
    <citation type="journal article" date="2018" name="Nat. Microbiol.">
        <title>Leveraging single-cell genomics to expand the fungal tree of life.</title>
        <authorList>
            <person name="Ahrendt S.R."/>
            <person name="Quandt C.A."/>
            <person name="Ciobanu D."/>
            <person name="Clum A."/>
            <person name="Salamov A."/>
            <person name="Andreopoulos B."/>
            <person name="Cheng J.F."/>
            <person name="Woyke T."/>
            <person name="Pelin A."/>
            <person name="Henrissat B."/>
            <person name="Reynolds N.K."/>
            <person name="Benny G.L."/>
            <person name="Smith M.E."/>
            <person name="James T.Y."/>
            <person name="Grigoriev I.V."/>
        </authorList>
    </citation>
    <scope>NUCLEOTIDE SEQUENCE [LARGE SCALE GENOMIC DNA]</scope>
    <source>
        <strain evidence="2">Baker2002</strain>
    </source>
</reference>
<dbReference type="AlphaFoldDB" id="A0A4P9ZH16"/>
<proteinExistence type="predicted"/>
<gene>
    <name evidence="1" type="ORF">METBISCDRAFT_21401</name>
</gene>
<dbReference type="EMBL" id="ML004431">
    <property type="protein sequence ID" value="RKP32414.1"/>
    <property type="molecule type" value="Genomic_DNA"/>
</dbReference>
<evidence type="ECO:0000313" key="2">
    <source>
        <dbReference type="Proteomes" id="UP000268321"/>
    </source>
</evidence>